<reference evidence="2" key="1">
    <citation type="journal article" date="2010" name="Science">
        <title>Signatures of adaptation to obligate biotrophy in the Hyaloperonospora arabidopsidis genome.</title>
        <authorList>
            <person name="Baxter L."/>
            <person name="Tripathy S."/>
            <person name="Ishaque N."/>
            <person name="Boot N."/>
            <person name="Cabral A."/>
            <person name="Kemen E."/>
            <person name="Thines M."/>
            <person name="Ah-Fong A."/>
            <person name="Anderson R."/>
            <person name="Badejoko W."/>
            <person name="Bittner-Eddy P."/>
            <person name="Boore J.L."/>
            <person name="Chibucos M.C."/>
            <person name="Coates M."/>
            <person name="Dehal P."/>
            <person name="Delehaunty K."/>
            <person name="Dong S."/>
            <person name="Downton P."/>
            <person name="Dumas B."/>
            <person name="Fabro G."/>
            <person name="Fronick C."/>
            <person name="Fuerstenberg S.I."/>
            <person name="Fulton L."/>
            <person name="Gaulin E."/>
            <person name="Govers F."/>
            <person name="Hughes L."/>
            <person name="Humphray S."/>
            <person name="Jiang R.H."/>
            <person name="Judelson H."/>
            <person name="Kamoun S."/>
            <person name="Kyung K."/>
            <person name="Meijer H."/>
            <person name="Minx P."/>
            <person name="Morris P."/>
            <person name="Nelson J."/>
            <person name="Phuntumart V."/>
            <person name="Qutob D."/>
            <person name="Rehmany A."/>
            <person name="Rougon-Cardoso A."/>
            <person name="Ryden P."/>
            <person name="Torto-Alalibo T."/>
            <person name="Studholme D."/>
            <person name="Wang Y."/>
            <person name="Win J."/>
            <person name="Wood J."/>
            <person name="Clifton S.W."/>
            <person name="Rogers J."/>
            <person name="Van den Ackerveken G."/>
            <person name="Jones J.D."/>
            <person name="McDowell J.M."/>
            <person name="Beynon J."/>
            <person name="Tyler B.M."/>
        </authorList>
    </citation>
    <scope>NUCLEOTIDE SEQUENCE [LARGE SCALE GENOMIC DNA]</scope>
    <source>
        <strain evidence="2">Emoy2</strain>
    </source>
</reference>
<organism evidence="1 2">
    <name type="scientific">Hyaloperonospora arabidopsidis (strain Emoy2)</name>
    <name type="common">Downy mildew agent</name>
    <name type="synonym">Peronospora arabidopsidis</name>
    <dbReference type="NCBI Taxonomy" id="559515"/>
    <lineage>
        <taxon>Eukaryota</taxon>
        <taxon>Sar</taxon>
        <taxon>Stramenopiles</taxon>
        <taxon>Oomycota</taxon>
        <taxon>Peronosporomycetes</taxon>
        <taxon>Peronosporales</taxon>
        <taxon>Peronosporaceae</taxon>
        <taxon>Hyaloperonospora</taxon>
    </lineage>
</organism>
<dbReference type="VEuPathDB" id="FungiDB:HpaG807418"/>
<dbReference type="HOGENOM" id="CLU_1725819_0_0_1"/>
<protein>
    <submittedName>
        <fullName evidence="1">Uncharacterized protein</fullName>
    </submittedName>
</protein>
<name>M4BLY3_HYAAE</name>
<dbReference type="EMBL" id="JH598398">
    <property type="status" value="NOT_ANNOTATED_CDS"/>
    <property type="molecule type" value="Genomic_DNA"/>
</dbReference>
<accession>M4BLY3</accession>
<keyword evidence="2" id="KW-1185">Reference proteome</keyword>
<dbReference type="Proteomes" id="UP000011713">
    <property type="component" value="Unassembled WGS sequence"/>
</dbReference>
<dbReference type="AlphaFoldDB" id="M4BLY3"/>
<reference evidence="1" key="2">
    <citation type="submission" date="2015-06" db="UniProtKB">
        <authorList>
            <consortium name="EnsemblProtists"/>
        </authorList>
    </citation>
    <scope>IDENTIFICATION</scope>
    <source>
        <strain evidence="1">Emoy2</strain>
    </source>
</reference>
<proteinExistence type="predicted"/>
<evidence type="ECO:0000313" key="2">
    <source>
        <dbReference type="Proteomes" id="UP000011713"/>
    </source>
</evidence>
<evidence type="ECO:0000313" key="1">
    <source>
        <dbReference type="EnsemblProtists" id="HpaP807418"/>
    </source>
</evidence>
<sequence>MLRMARSGRMTPMDAMPTPDLAVPYAAPRSSIQPYKHQVNHSIDQSMSWSSREATADTERRTTIPTATISYRYDGALASDNVLAKTRADATPMKPKNDADEGQTSATSWANIVHRIFEFVAISWMKRKGGANPYYKFCYSVLQTRRTFLGTALSQ</sequence>
<dbReference type="EnsemblProtists" id="HpaT807418">
    <property type="protein sequence ID" value="HpaP807418"/>
    <property type="gene ID" value="HpaG807418"/>
</dbReference>
<dbReference type="InParanoid" id="M4BLY3"/>